<evidence type="ECO:0008006" key="4">
    <source>
        <dbReference type="Google" id="ProtNLM"/>
    </source>
</evidence>
<dbReference type="AlphaFoldDB" id="A0A2Z3HGZ1"/>
<feature type="transmembrane region" description="Helical" evidence="1">
    <location>
        <begin position="309"/>
        <end position="328"/>
    </location>
</feature>
<keyword evidence="3" id="KW-1185">Reference proteome</keyword>
<feature type="transmembrane region" description="Helical" evidence="1">
    <location>
        <begin position="230"/>
        <end position="249"/>
    </location>
</feature>
<evidence type="ECO:0000313" key="3">
    <source>
        <dbReference type="Proteomes" id="UP000245802"/>
    </source>
</evidence>
<feature type="transmembrane region" description="Helical" evidence="1">
    <location>
        <begin position="154"/>
        <end position="172"/>
    </location>
</feature>
<sequence>MESRRANVRRAVLALVVGAVAVSAPVLVLWDPALGFGTDYYVHAWMVGYQGEAWKATRSFAPVFNSAPEVGTPLPVFYGGPLYKLGGLLSAQWGCHVALRLIVLLSLGVTYPVVRQTARAFGAGVWFATATACSVCWATYGLTNVYSRTALPEFFANAMLTCSCCLWAQFFFRPGAAVRWPAALAAGLCLALAAATHPITGLLSVPVVGLIYVAHWSVPAARRGGLVRRHVPVLAAAALTCAVLAPWLYAYHRLGSQIVISAGGPGDSDYLGLTARTLVWVRLFPLPFDYNHLTPGAPALGTPHLDTQVSLPLLGLAVLALVSAYRTAPHARRRLAAGAGAVALFGLFVFALSVSPELNAALPAAARALVGKVQFAYRLVATVNIAFLILLLLGLAFRAAAPGAAPQNEWAGGAVALAVLFTLAACGLVQKSVNGRAAGWKQTSAEHASATRVRWIETTHCGAGWAYFTPNCVSALRADETARVHAVAFPVGTGERWGEVGPVRTTFAAAGYAGTQAVPFRWSTFRVDGAPVPEWELRVWEDPRYATGPAALRVAVPVPAGEHTVEYAFTPPRKWRVLSQAADGVLVGWGLIVACAPLANRLRRPAAGGAAALAPLPTPAEPRPAA</sequence>
<feature type="transmembrane region" description="Helical" evidence="1">
    <location>
        <begin position="121"/>
        <end position="142"/>
    </location>
</feature>
<name>A0A2Z3HGZ1_9BACT</name>
<keyword evidence="1" id="KW-0812">Transmembrane</keyword>
<dbReference type="Proteomes" id="UP000245802">
    <property type="component" value="Chromosome"/>
</dbReference>
<keyword evidence="1" id="KW-1133">Transmembrane helix</keyword>
<dbReference type="RefSeq" id="WP_010045494.1">
    <property type="nucleotide sequence ID" value="NZ_CP025958.1"/>
</dbReference>
<accession>A0A2Z3HGZ1</accession>
<keyword evidence="1" id="KW-0472">Membrane</keyword>
<protein>
    <recommendedName>
        <fullName evidence="4">Membrane protein 6-pyruvoyl-tetrahydropterin synthase-related domain-containing protein</fullName>
    </recommendedName>
</protein>
<dbReference type="EMBL" id="CP025958">
    <property type="protein sequence ID" value="AWM41064.1"/>
    <property type="molecule type" value="Genomic_DNA"/>
</dbReference>
<organism evidence="2 3">
    <name type="scientific">Gemmata obscuriglobus</name>
    <dbReference type="NCBI Taxonomy" id="114"/>
    <lineage>
        <taxon>Bacteria</taxon>
        <taxon>Pseudomonadati</taxon>
        <taxon>Planctomycetota</taxon>
        <taxon>Planctomycetia</taxon>
        <taxon>Gemmatales</taxon>
        <taxon>Gemmataceae</taxon>
        <taxon>Gemmata</taxon>
    </lineage>
</organism>
<dbReference type="OrthoDB" id="1621898at2"/>
<feature type="transmembrane region" description="Helical" evidence="1">
    <location>
        <begin position="201"/>
        <end position="218"/>
    </location>
</feature>
<feature type="transmembrane region" description="Helical" evidence="1">
    <location>
        <begin position="375"/>
        <end position="397"/>
    </location>
</feature>
<evidence type="ECO:0000313" key="2">
    <source>
        <dbReference type="EMBL" id="AWM41064.1"/>
    </source>
</evidence>
<dbReference type="KEGG" id="gog:C1280_31475"/>
<feature type="transmembrane region" description="Helical" evidence="1">
    <location>
        <begin position="12"/>
        <end position="30"/>
    </location>
</feature>
<feature type="transmembrane region" description="Helical" evidence="1">
    <location>
        <begin position="91"/>
        <end position="114"/>
    </location>
</feature>
<feature type="transmembrane region" description="Helical" evidence="1">
    <location>
        <begin position="409"/>
        <end position="430"/>
    </location>
</feature>
<reference evidence="2 3" key="1">
    <citation type="submission" date="2018-01" db="EMBL/GenBank/DDBJ databases">
        <title>G. obscuriglobus.</title>
        <authorList>
            <person name="Franke J."/>
            <person name="Blomberg W."/>
            <person name="Selmecki A."/>
        </authorList>
    </citation>
    <scope>NUCLEOTIDE SEQUENCE [LARGE SCALE GENOMIC DNA]</scope>
    <source>
        <strain evidence="2 3">DSM 5831</strain>
    </source>
</reference>
<feature type="transmembrane region" description="Helical" evidence="1">
    <location>
        <begin position="177"/>
        <end position="195"/>
    </location>
</feature>
<proteinExistence type="predicted"/>
<gene>
    <name evidence="2" type="ORF">C1280_31475</name>
</gene>
<feature type="transmembrane region" description="Helical" evidence="1">
    <location>
        <begin position="335"/>
        <end position="355"/>
    </location>
</feature>
<evidence type="ECO:0000256" key="1">
    <source>
        <dbReference type="SAM" id="Phobius"/>
    </source>
</evidence>